<sequence length="114" mass="13025">MKRPAPLRILWDHHKPTLALLALALAVALFFAARFMVHWVYWHDQRSARPDLEPWMTVGFIAHAWHKPPESIALLIGDPDKLHRKSLEDIARDQGRPVEDLIAELTAALSKGRP</sequence>
<evidence type="ECO:0000256" key="1">
    <source>
        <dbReference type="SAM" id="Phobius"/>
    </source>
</evidence>
<dbReference type="EMBL" id="WWEN01000002">
    <property type="protein sequence ID" value="MYM54082.1"/>
    <property type="molecule type" value="Genomic_DNA"/>
</dbReference>
<accession>A0A6L8LK73</accession>
<name>A0A6L8LK73_9RHOB</name>
<keyword evidence="3" id="KW-1185">Reference proteome</keyword>
<proteinExistence type="predicted"/>
<keyword evidence="1" id="KW-1133">Transmembrane helix</keyword>
<feature type="transmembrane region" description="Helical" evidence="1">
    <location>
        <begin position="20"/>
        <end position="42"/>
    </location>
</feature>
<comment type="caution">
    <text evidence="2">The sequence shown here is derived from an EMBL/GenBank/DDBJ whole genome shotgun (WGS) entry which is preliminary data.</text>
</comment>
<keyword evidence="1" id="KW-0812">Transmembrane</keyword>
<evidence type="ECO:0000313" key="3">
    <source>
        <dbReference type="Proteomes" id="UP000479043"/>
    </source>
</evidence>
<gene>
    <name evidence="2" type="ORF">GR167_02110</name>
</gene>
<organism evidence="2 3">
    <name type="scientific">Thalassovita mangrovi</name>
    <dbReference type="NCBI Taxonomy" id="2692236"/>
    <lineage>
        <taxon>Bacteria</taxon>
        <taxon>Pseudomonadati</taxon>
        <taxon>Pseudomonadota</taxon>
        <taxon>Alphaproteobacteria</taxon>
        <taxon>Rhodobacterales</taxon>
        <taxon>Roseobacteraceae</taxon>
        <taxon>Thalassovita</taxon>
    </lineage>
</organism>
<keyword evidence="1" id="KW-0472">Membrane</keyword>
<dbReference type="AlphaFoldDB" id="A0A6L8LK73"/>
<dbReference type="RefSeq" id="WP_160971799.1">
    <property type="nucleotide sequence ID" value="NZ_WWEN01000002.1"/>
</dbReference>
<protein>
    <submittedName>
        <fullName evidence="2">Uncharacterized protein</fullName>
    </submittedName>
</protein>
<reference evidence="2 3" key="1">
    <citation type="submission" date="2020-01" db="EMBL/GenBank/DDBJ databases">
        <authorList>
            <person name="Chen S."/>
        </authorList>
    </citation>
    <scope>NUCLEOTIDE SEQUENCE [LARGE SCALE GENOMIC DNA]</scope>
    <source>
        <strain evidence="2 3">GS-10</strain>
    </source>
</reference>
<dbReference type="Proteomes" id="UP000479043">
    <property type="component" value="Unassembled WGS sequence"/>
</dbReference>
<evidence type="ECO:0000313" key="2">
    <source>
        <dbReference type="EMBL" id="MYM54082.1"/>
    </source>
</evidence>